<protein>
    <submittedName>
        <fullName evidence="1">Glycosyltransferase</fullName>
        <ecNumber evidence="1">2.4.-.-</ecNumber>
    </submittedName>
</protein>
<keyword evidence="2" id="KW-1185">Reference proteome</keyword>
<organism evidence="1 2">
    <name type="scientific">Bacillus cytotoxicus</name>
    <dbReference type="NCBI Taxonomy" id="580165"/>
    <lineage>
        <taxon>Bacteria</taxon>
        <taxon>Bacillati</taxon>
        <taxon>Bacillota</taxon>
        <taxon>Bacilli</taxon>
        <taxon>Bacillales</taxon>
        <taxon>Bacillaceae</taxon>
        <taxon>Bacillus</taxon>
        <taxon>Bacillus cereus group</taxon>
    </lineage>
</organism>
<accession>A0ACC6A2V0</accession>
<dbReference type="EMBL" id="JAMBOP010000003">
    <property type="protein sequence ID" value="MCM3735076.1"/>
    <property type="molecule type" value="Genomic_DNA"/>
</dbReference>
<keyword evidence="1" id="KW-0328">Glycosyltransferase</keyword>
<gene>
    <name evidence="1" type="ORF">M3215_04395</name>
</gene>
<reference evidence="1" key="1">
    <citation type="submission" date="2022-05" db="EMBL/GenBank/DDBJ databases">
        <title>Comparative Genomics of Spacecraft Associated Microbes.</title>
        <authorList>
            <person name="Tran M.T."/>
            <person name="Wright A."/>
            <person name="Seuylemezian A."/>
            <person name="Eisen J."/>
            <person name="Coil D."/>
        </authorList>
    </citation>
    <scope>NUCLEOTIDE SEQUENCE</scope>
    <source>
        <strain evidence="1">FAIRING 10M-2.2</strain>
    </source>
</reference>
<dbReference type="Proteomes" id="UP001202289">
    <property type="component" value="Unassembled WGS sequence"/>
</dbReference>
<comment type="caution">
    <text evidence="1">The sequence shown here is derived from an EMBL/GenBank/DDBJ whole genome shotgun (WGS) entry which is preliminary data.</text>
</comment>
<evidence type="ECO:0000313" key="2">
    <source>
        <dbReference type="Proteomes" id="UP001202289"/>
    </source>
</evidence>
<keyword evidence="1" id="KW-0808">Transferase</keyword>
<proteinExistence type="predicted"/>
<name>A0ACC6A2V0_9BACI</name>
<sequence length="433" mass="51284">MENKRFETKSQDLMEERGSNPLNQNKKELIKDHDIKVSIIIPSYNKYPLNLLTLYSLNKQTFDLSKMEVLFIDDASTDQTLQILQKHQFSYHFRYIKCKRNLGRAKVRNIGIKYSRGEILIFLDAEMITEPEFVENHFKYHQLMDNLVLSGGMYYNAVYSCIFPEFDREQIKEIYTNTRNNQVLYDRIENYKHSNIIASYPLLERKDIDTKLYRELKVKTPSSYWYNAILENFDAQLNGFHFPWMAFLTGNVSLRKKLIEQVGKFDEDFINYGYEDWELGYRLYKAGAKYLASKTVAAYHQEHPVGENRWQEAMRNYHLFTLKHPDVDVLILGLELARITNLLMMNKVLGEYKLLVQNHPNESLSFQKKFIEILKTIVLLLKIDIRHIDILNAVGFDLDQRNELLSDVNKIKELKKYNNLIYIVEKIIGPKLK</sequence>
<evidence type="ECO:0000313" key="1">
    <source>
        <dbReference type="EMBL" id="MCM3735076.1"/>
    </source>
</evidence>
<dbReference type="EC" id="2.4.-.-" evidence="1"/>